<feature type="region of interest" description="Disordered" evidence="1">
    <location>
        <begin position="89"/>
        <end position="135"/>
    </location>
</feature>
<evidence type="ECO:0000256" key="1">
    <source>
        <dbReference type="SAM" id="MobiDB-lite"/>
    </source>
</evidence>
<dbReference type="Proteomes" id="UP001371456">
    <property type="component" value="Unassembled WGS sequence"/>
</dbReference>
<dbReference type="EMBL" id="JBANQN010000001">
    <property type="protein sequence ID" value="KAK6804652.1"/>
    <property type="molecule type" value="Genomic_DNA"/>
</dbReference>
<dbReference type="AlphaFoldDB" id="A0AAN8U477"/>
<comment type="caution">
    <text evidence="2">The sequence shown here is derived from an EMBL/GenBank/DDBJ whole genome shotgun (WGS) entry which is preliminary data.</text>
</comment>
<protein>
    <submittedName>
        <fullName evidence="2">Uncharacterized protein</fullName>
    </submittedName>
</protein>
<organism evidence="2 3">
    <name type="scientific">Solanum bulbocastanum</name>
    <name type="common">Wild potato</name>
    <dbReference type="NCBI Taxonomy" id="147425"/>
    <lineage>
        <taxon>Eukaryota</taxon>
        <taxon>Viridiplantae</taxon>
        <taxon>Streptophyta</taxon>
        <taxon>Embryophyta</taxon>
        <taxon>Tracheophyta</taxon>
        <taxon>Spermatophyta</taxon>
        <taxon>Magnoliopsida</taxon>
        <taxon>eudicotyledons</taxon>
        <taxon>Gunneridae</taxon>
        <taxon>Pentapetalae</taxon>
        <taxon>asterids</taxon>
        <taxon>lamiids</taxon>
        <taxon>Solanales</taxon>
        <taxon>Solanaceae</taxon>
        <taxon>Solanoideae</taxon>
        <taxon>Solaneae</taxon>
        <taxon>Solanum</taxon>
    </lineage>
</organism>
<gene>
    <name evidence="2" type="ORF">RDI58_002436</name>
</gene>
<feature type="compositionally biased region" description="Polar residues" evidence="1">
    <location>
        <begin position="112"/>
        <end position="135"/>
    </location>
</feature>
<accession>A0AAN8U477</accession>
<reference evidence="2 3" key="1">
    <citation type="submission" date="2024-02" db="EMBL/GenBank/DDBJ databases">
        <title>de novo genome assembly of Solanum bulbocastanum strain 11H21.</title>
        <authorList>
            <person name="Hosaka A.J."/>
        </authorList>
    </citation>
    <scope>NUCLEOTIDE SEQUENCE [LARGE SCALE GENOMIC DNA]</scope>
    <source>
        <tissue evidence="2">Young leaves</tissue>
    </source>
</reference>
<evidence type="ECO:0000313" key="3">
    <source>
        <dbReference type="Proteomes" id="UP001371456"/>
    </source>
</evidence>
<keyword evidence="3" id="KW-1185">Reference proteome</keyword>
<proteinExistence type="predicted"/>
<evidence type="ECO:0000313" key="2">
    <source>
        <dbReference type="EMBL" id="KAK6804652.1"/>
    </source>
</evidence>
<name>A0AAN8U477_SOLBU</name>
<sequence>MSDMQKKNVAAGTSAATAGINIATSNVATGTSVASAETNVATSNIIAGTSDASVATVGNAATSDFTNSLIESQSSVKTGSSAGLSAIRHTNFSSSGVRPATALESGGRPISAKSSDVRQLSTQQSTSSVAGQIRKTSTTLRGSAILAYKRPR</sequence>